<dbReference type="SUPFAM" id="SSF47598">
    <property type="entry name" value="Ribbon-helix-helix"/>
    <property type="match status" value="1"/>
</dbReference>
<sequence length="99" mass="10908">MPRLTIRLDEALFDRLIERAAAHQTSPSRYVRELIARQPGVDVGGHHARFDELHATAIQTLAILAASVGKTAPDALERGMADAKDLLRDRGLLDPESDR</sequence>
<reference evidence="1" key="1">
    <citation type="submission" date="2023-04" db="EMBL/GenBank/DDBJ databases">
        <title>Sphingomonas sp. MAHUQ-71 isolated from rice field.</title>
        <authorList>
            <person name="Huq M.A."/>
        </authorList>
    </citation>
    <scope>NUCLEOTIDE SEQUENCE</scope>
    <source>
        <strain evidence="1">MAHUQ-71</strain>
    </source>
</reference>
<evidence type="ECO:0008006" key="3">
    <source>
        <dbReference type="Google" id="ProtNLM"/>
    </source>
</evidence>
<evidence type="ECO:0000313" key="2">
    <source>
        <dbReference type="Proteomes" id="UP001160625"/>
    </source>
</evidence>
<organism evidence="1 2">
    <name type="scientific">Sphingomonas oryzagri</name>
    <dbReference type="NCBI Taxonomy" id="3042314"/>
    <lineage>
        <taxon>Bacteria</taxon>
        <taxon>Pseudomonadati</taxon>
        <taxon>Pseudomonadota</taxon>
        <taxon>Alphaproteobacteria</taxon>
        <taxon>Sphingomonadales</taxon>
        <taxon>Sphingomonadaceae</taxon>
        <taxon>Sphingomonas</taxon>
    </lineage>
</organism>
<proteinExistence type="predicted"/>
<dbReference type="EMBL" id="JARYGZ010000001">
    <property type="protein sequence ID" value="MDH7639206.1"/>
    <property type="molecule type" value="Genomic_DNA"/>
</dbReference>
<dbReference type="Proteomes" id="UP001160625">
    <property type="component" value="Unassembled WGS sequence"/>
</dbReference>
<gene>
    <name evidence="1" type="ORF">QGN17_10730</name>
</gene>
<accession>A0ABT6N2E2</accession>
<dbReference type="InterPro" id="IPR010985">
    <property type="entry name" value="Ribbon_hlx_hlx"/>
</dbReference>
<keyword evidence="2" id="KW-1185">Reference proteome</keyword>
<protein>
    <recommendedName>
        <fullName evidence="3">Ribbon-helix-helix protein CopG domain-containing protein</fullName>
    </recommendedName>
</protein>
<dbReference type="RefSeq" id="WP_281044468.1">
    <property type="nucleotide sequence ID" value="NZ_JARYGZ010000001.1"/>
</dbReference>
<evidence type="ECO:0000313" key="1">
    <source>
        <dbReference type="EMBL" id="MDH7639206.1"/>
    </source>
</evidence>
<comment type="caution">
    <text evidence="1">The sequence shown here is derived from an EMBL/GenBank/DDBJ whole genome shotgun (WGS) entry which is preliminary data.</text>
</comment>
<name>A0ABT6N2E2_9SPHN</name>